<dbReference type="EMBL" id="BGPR01052736">
    <property type="protein sequence ID" value="GBO29568.1"/>
    <property type="molecule type" value="Genomic_DNA"/>
</dbReference>
<dbReference type="Proteomes" id="UP000499080">
    <property type="component" value="Unassembled WGS sequence"/>
</dbReference>
<reference evidence="1 2" key="1">
    <citation type="journal article" date="2019" name="Sci. Rep.">
        <title>Orb-weaving spider Araneus ventricosus genome elucidates the spidroin gene catalogue.</title>
        <authorList>
            <person name="Kono N."/>
            <person name="Nakamura H."/>
            <person name="Ohtoshi R."/>
            <person name="Moran D.A.P."/>
            <person name="Shinohara A."/>
            <person name="Yoshida Y."/>
            <person name="Fujiwara M."/>
            <person name="Mori M."/>
            <person name="Tomita M."/>
            <person name="Arakawa K."/>
        </authorList>
    </citation>
    <scope>NUCLEOTIDE SEQUENCE [LARGE SCALE GENOMIC DNA]</scope>
</reference>
<dbReference type="AlphaFoldDB" id="A0A4Y2VYZ9"/>
<proteinExistence type="predicted"/>
<comment type="caution">
    <text evidence="1">The sequence shown here is derived from an EMBL/GenBank/DDBJ whole genome shotgun (WGS) entry which is preliminary data.</text>
</comment>
<evidence type="ECO:0000313" key="2">
    <source>
        <dbReference type="Proteomes" id="UP000499080"/>
    </source>
</evidence>
<organism evidence="1 2">
    <name type="scientific">Araneus ventricosus</name>
    <name type="common">Orbweaver spider</name>
    <name type="synonym">Epeira ventricosa</name>
    <dbReference type="NCBI Taxonomy" id="182803"/>
    <lineage>
        <taxon>Eukaryota</taxon>
        <taxon>Metazoa</taxon>
        <taxon>Ecdysozoa</taxon>
        <taxon>Arthropoda</taxon>
        <taxon>Chelicerata</taxon>
        <taxon>Arachnida</taxon>
        <taxon>Araneae</taxon>
        <taxon>Araneomorphae</taxon>
        <taxon>Entelegynae</taxon>
        <taxon>Araneoidea</taxon>
        <taxon>Araneidae</taxon>
        <taxon>Araneus</taxon>
    </lineage>
</organism>
<keyword evidence="2" id="KW-1185">Reference proteome</keyword>
<evidence type="ECO:0000313" key="1">
    <source>
        <dbReference type="EMBL" id="GBO29568.1"/>
    </source>
</evidence>
<gene>
    <name evidence="1" type="ORF">AVEN_107806_1</name>
</gene>
<accession>A0A4Y2VYZ9</accession>
<name>A0A4Y2VYZ9_ARAVE</name>
<sequence>MSKTWRFFKISSSNFLKIAILSPCVLRIRESKIVEQPSWRLLYFRESVRPLNGYLPTPIRLSMRYKDLFLIDELCGVNPFRLVQNSGEYVNCLAAPRNAINNSRGFNNEEVAMIPDYKVGLPTSDAECKFSHQSVFREDDKDANNIALVRILMLLKL</sequence>
<protein>
    <submittedName>
        <fullName evidence="1">Uncharacterized protein</fullName>
    </submittedName>
</protein>